<evidence type="ECO:0000256" key="3">
    <source>
        <dbReference type="ARBA" id="ARBA00022989"/>
    </source>
</evidence>
<keyword evidence="4 6" id="KW-0472">Membrane</keyword>
<feature type="transmembrane region" description="Helical" evidence="6">
    <location>
        <begin position="166"/>
        <end position="186"/>
    </location>
</feature>
<gene>
    <name evidence="7" type="ORF">RHSIM_Rhsim07G0203000</name>
</gene>
<dbReference type="InterPro" id="IPR034294">
    <property type="entry name" value="Aquaporin_transptr"/>
</dbReference>
<dbReference type="PANTHER" id="PTHR45724:SF21">
    <property type="entry name" value="MAJOR INTRINSIC PROTEIN"/>
    <property type="match status" value="1"/>
</dbReference>
<feature type="transmembrane region" description="Helical" evidence="6">
    <location>
        <begin position="91"/>
        <end position="111"/>
    </location>
</feature>
<dbReference type="Proteomes" id="UP000626092">
    <property type="component" value="Unassembled WGS sequence"/>
</dbReference>
<name>A0A834LJ34_RHOSS</name>
<keyword evidence="3 6" id="KW-1133">Transmembrane helix</keyword>
<protein>
    <submittedName>
        <fullName evidence="7">Uncharacterized protein</fullName>
    </submittedName>
</protein>
<evidence type="ECO:0000313" key="7">
    <source>
        <dbReference type="EMBL" id="KAF7139038.1"/>
    </source>
</evidence>
<dbReference type="PANTHER" id="PTHR45724">
    <property type="entry name" value="AQUAPORIN NIP2-1"/>
    <property type="match status" value="1"/>
</dbReference>
<evidence type="ECO:0000313" key="8">
    <source>
        <dbReference type="Proteomes" id="UP000626092"/>
    </source>
</evidence>
<feature type="transmembrane region" description="Helical" evidence="6">
    <location>
        <begin position="123"/>
        <end position="145"/>
    </location>
</feature>
<comment type="similarity">
    <text evidence="5">Belongs to the MIP/aquaporin (TC 1.A.8) family.</text>
</comment>
<evidence type="ECO:0000256" key="6">
    <source>
        <dbReference type="SAM" id="Phobius"/>
    </source>
</evidence>
<dbReference type="InterPro" id="IPR000425">
    <property type="entry name" value="MIP"/>
</dbReference>
<dbReference type="GO" id="GO:0016020">
    <property type="term" value="C:membrane"/>
    <property type="evidence" value="ECO:0007669"/>
    <property type="project" value="UniProtKB-SubCell"/>
</dbReference>
<feature type="transmembrane region" description="Helical" evidence="6">
    <location>
        <begin position="278"/>
        <end position="299"/>
    </location>
</feature>
<keyword evidence="5" id="KW-0813">Transport</keyword>
<sequence length="352" mass="38512">MPQSLAFEADALSPKRMLSFPSDFSLKVEDVELLNPKEAVMNPPPVTPTPTIVQKIVEKPNSIRTYKKIVGYTSIHLNIPLTDLLVWCKQVITELMGTYIFVFVGGASALAHRDIPLPIEATAMVWGLSFMVLKYTLAHISGAFMNPASSIAFAVVKKLPWKNVPIFIVAQISGSILASLNLRVLFHNQPDIKPAVTQVISPYTPLQAVAWEYTITFILTITSSGVATDNRAHKMLFGVAIGATVVFNVIIAGEISGAAMNPARSIGPAVVAGEYKDLWVYIIGPLLGATTATLVYGTLRLPEPADQQPKESTKVIFNNLYTEPNPSYQQASQYPSYQQASHIEKFRKVLNV</sequence>
<accession>A0A834LJ34</accession>
<dbReference type="OrthoDB" id="3222at2759"/>
<proteinExistence type="inferred from homology"/>
<evidence type="ECO:0000256" key="2">
    <source>
        <dbReference type="ARBA" id="ARBA00022692"/>
    </source>
</evidence>
<dbReference type="Pfam" id="PF00230">
    <property type="entry name" value="MIP"/>
    <property type="match status" value="1"/>
</dbReference>
<evidence type="ECO:0000256" key="1">
    <source>
        <dbReference type="ARBA" id="ARBA00004141"/>
    </source>
</evidence>
<keyword evidence="8" id="KW-1185">Reference proteome</keyword>
<dbReference type="SUPFAM" id="SSF81338">
    <property type="entry name" value="Aquaporin-like"/>
    <property type="match status" value="1"/>
</dbReference>
<reference evidence="7" key="1">
    <citation type="submission" date="2019-11" db="EMBL/GenBank/DDBJ databases">
        <authorList>
            <person name="Liu Y."/>
            <person name="Hou J."/>
            <person name="Li T.-Q."/>
            <person name="Guan C.-H."/>
            <person name="Wu X."/>
            <person name="Wu H.-Z."/>
            <person name="Ling F."/>
            <person name="Zhang R."/>
            <person name="Shi X.-G."/>
            <person name="Ren J.-P."/>
            <person name="Chen E.-F."/>
            <person name="Sun J.-M."/>
        </authorList>
    </citation>
    <scope>NUCLEOTIDE SEQUENCE</scope>
    <source>
        <strain evidence="7">Adult_tree_wgs_1</strain>
        <tissue evidence="7">Leaves</tissue>
    </source>
</reference>
<evidence type="ECO:0000256" key="5">
    <source>
        <dbReference type="RuleBase" id="RU000477"/>
    </source>
</evidence>
<feature type="transmembrane region" description="Helical" evidence="6">
    <location>
        <begin position="235"/>
        <end position="258"/>
    </location>
</feature>
<keyword evidence="2 5" id="KW-0812">Transmembrane</keyword>
<dbReference type="AlphaFoldDB" id="A0A834LJ34"/>
<feature type="transmembrane region" description="Helical" evidence="6">
    <location>
        <begin position="206"/>
        <end position="228"/>
    </location>
</feature>
<dbReference type="EMBL" id="WJXA01000007">
    <property type="protein sequence ID" value="KAF7139038.1"/>
    <property type="molecule type" value="Genomic_DNA"/>
</dbReference>
<evidence type="ECO:0000256" key="4">
    <source>
        <dbReference type="ARBA" id="ARBA00023136"/>
    </source>
</evidence>
<comment type="caution">
    <text evidence="7">The sequence shown here is derived from an EMBL/GenBank/DDBJ whole genome shotgun (WGS) entry which is preliminary data.</text>
</comment>
<dbReference type="GO" id="GO:0015267">
    <property type="term" value="F:channel activity"/>
    <property type="evidence" value="ECO:0007669"/>
    <property type="project" value="InterPro"/>
</dbReference>
<comment type="subcellular location">
    <subcellularLocation>
        <location evidence="1">Membrane</location>
        <topology evidence="1">Multi-pass membrane protein</topology>
    </subcellularLocation>
</comment>
<dbReference type="Gene3D" id="1.20.1080.10">
    <property type="entry name" value="Glycerol uptake facilitator protein"/>
    <property type="match status" value="1"/>
</dbReference>
<dbReference type="PRINTS" id="PR00783">
    <property type="entry name" value="MINTRINSICP"/>
</dbReference>
<organism evidence="7 8">
    <name type="scientific">Rhododendron simsii</name>
    <name type="common">Sims's rhododendron</name>
    <dbReference type="NCBI Taxonomy" id="118357"/>
    <lineage>
        <taxon>Eukaryota</taxon>
        <taxon>Viridiplantae</taxon>
        <taxon>Streptophyta</taxon>
        <taxon>Embryophyta</taxon>
        <taxon>Tracheophyta</taxon>
        <taxon>Spermatophyta</taxon>
        <taxon>Magnoliopsida</taxon>
        <taxon>eudicotyledons</taxon>
        <taxon>Gunneridae</taxon>
        <taxon>Pentapetalae</taxon>
        <taxon>asterids</taxon>
        <taxon>Ericales</taxon>
        <taxon>Ericaceae</taxon>
        <taxon>Ericoideae</taxon>
        <taxon>Rhodoreae</taxon>
        <taxon>Rhododendron</taxon>
    </lineage>
</organism>
<dbReference type="InterPro" id="IPR023271">
    <property type="entry name" value="Aquaporin-like"/>
</dbReference>